<name>A0A8T0G5Y6_CERPU</name>
<evidence type="ECO:0000256" key="1">
    <source>
        <dbReference type="SAM" id="Phobius"/>
    </source>
</evidence>
<dbReference type="PANTHER" id="PTHR33372">
    <property type="match status" value="1"/>
</dbReference>
<keyword evidence="1" id="KW-1133">Transmembrane helix</keyword>
<dbReference type="Proteomes" id="UP000822688">
    <property type="component" value="Chromosome 12"/>
</dbReference>
<keyword evidence="3" id="KW-1185">Reference proteome</keyword>
<dbReference type="Pfam" id="PF11833">
    <property type="entry name" value="CPP1-like"/>
    <property type="match status" value="1"/>
</dbReference>
<feature type="transmembrane region" description="Helical" evidence="1">
    <location>
        <begin position="333"/>
        <end position="353"/>
    </location>
</feature>
<evidence type="ECO:0000313" key="3">
    <source>
        <dbReference type="Proteomes" id="UP000822688"/>
    </source>
</evidence>
<evidence type="ECO:0000313" key="2">
    <source>
        <dbReference type="EMBL" id="KAG0553854.1"/>
    </source>
</evidence>
<feature type="transmembrane region" description="Helical" evidence="1">
    <location>
        <begin position="240"/>
        <end position="261"/>
    </location>
</feature>
<dbReference type="GO" id="GO:0031969">
    <property type="term" value="C:chloroplast membrane"/>
    <property type="evidence" value="ECO:0007669"/>
    <property type="project" value="TreeGrafter"/>
</dbReference>
<keyword evidence="1" id="KW-0812">Transmembrane</keyword>
<dbReference type="OrthoDB" id="513574at2759"/>
<feature type="transmembrane region" description="Helical" evidence="1">
    <location>
        <begin position="273"/>
        <end position="289"/>
    </location>
</feature>
<gene>
    <name evidence="2" type="ORF">KC19_12G044300</name>
</gene>
<organism evidence="2 3">
    <name type="scientific">Ceratodon purpureus</name>
    <name type="common">Fire moss</name>
    <name type="synonym">Dicranum purpureum</name>
    <dbReference type="NCBI Taxonomy" id="3225"/>
    <lineage>
        <taxon>Eukaryota</taxon>
        <taxon>Viridiplantae</taxon>
        <taxon>Streptophyta</taxon>
        <taxon>Embryophyta</taxon>
        <taxon>Bryophyta</taxon>
        <taxon>Bryophytina</taxon>
        <taxon>Bryopsida</taxon>
        <taxon>Dicranidae</taxon>
        <taxon>Pseudoditrichales</taxon>
        <taxon>Ditrichaceae</taxon>
        <taxon>Ceratodon</taxon>
    </lineage>
</organism>
<dbReference type="EMBL" id="CM026433">
    <property type="protein sequence ID" value="KAG0553854.1"/>
    <property type="molecule type" value="Genomic_DNA"/>
</dbReference>
<comment type="caution">
    <text evidence="2">The sequence shown here is derived from an EMBL/GenBank/DDBJ whole genome shotgun (WGS) entry which is preliminary data.</text>
</comment>
<reference evidence="2" key="1">
    <citation type="submission" date="2020-06" db="EMBL/GenBank/DDBJ databases">
        <title>WGS assembly of Ceratodon purpureus strain R40.</title>
        <authorList>
            <person name="Carey S.B."/>
            <person name="Jenkins J."/>
            <person name="Shu S."/>
            <person name="Lovell J.T."/>
            <person name="Sreedasyam A."/>
            <person name="Maumus F."/>
            <person name="Tiley G.P."/>
            <person name="Fernandez-Pozo N."/>
            <person name="Barry K."/>
            <person name="Chen C."/>
            <person name="Wang M."/>
            <person name="Lipzen A."/>
            <person name="Daum C."/>
            <person name="Saski C.A."/>
            <person name="Payton A.C."/>
            <person name="Mcbreen J.C."/>
            <person name="Conrad R.E."/>
            <person name="Kollar L.M."/>
            <person name="Olsson S."/>
            <person name="Huttunen S."/>
            <person name="Landis J.B."/>
            <person name="Wickett N.J."/>
            <person name="Johnson M.G."/>
            <person name="Rensing S.A."/>
            <person name="Grimwood J."/>
            <person name="Schmutz J."/>
            <person name="Mcdaniel S.F."/>
        </authorList>
    </citation>
    <scope>NUCLEOTIDE SEQUENCE</scope>
    <source>
        <strain evidence="2">R40</strain>
    </source>
</reference>
<proteinExistence type="predicted"/>
<accession>A0A8T0G5Y6</accession>
<dbReference type="PANTHER" id="PTHR33372:SF10">
    <property type="entry name" value="OS03G0137300 PROTEIN"/>
    <property type="match status" value="1"/>
</dbReference>
<protein>
    <submittedName>
        <fullName evidence="2">Uncharacterized protein</fullName>
    </submittedName>
</protein>
<sequence>MAPVKCLQLQALTLCSGHQAVFCKKSPSCSPRVFLVPATSSSLSSFLAAPNYTSSSLLNRFSSGTFVCAHLPKSPSHTKSASFSGKLQQRRSVRLAHLENDAWKLAGEIGLQKRCLRIIAKANDSTADDAVPSEMSLENALKLLGVREGASFEEILRAKKVMLDRSGGDQEQVIQVEMAYDLLLMQSLSQRRSGKVVDSAVRYADVRKPKSSSSGGGPEWLQKALKSAPVSIQTPPTSEIGIQTGLFAALIVWTFATGVMSSPSDGAVSGQDTPGFILAVGFGLALFFLRKQNIKLGKASLITIGGLVSGALLGGLVESWLRVDIVPVLGIGSPAIVVSEFVLFSLWFSSLYLR</sequence>
<keyword evidence="1" id="KW-0472">Membrane</keyword>
<feature type="transmembrane region" description="Helical" evidence="1">
    <location>
        <begin position="301"/>
        <end position="321"/>
    </location>
</feature>
<dbReference type="InterPro" id="IPR021788">
    <property type="entry name" value="CPP1-like"/>
</dbReference>
<dbReference type="AlphaFoldDB" id="A0A8T0G5Y6"/>